<sequence length="100" mass="11352">MASIQEALTNLRQEMGSQQSRQPIAQDEVPHDSLLPPPLSQIVPQAPPYLLHRQFEVVPPTTVHTTILEDTHTHMDRIKQCIGMPDIERYMDVGCPHVHL</sequence>
<protein>
    <submittedName>
        <fullName evidence="2">Uncharacterized protein</fullName>
    </submittedName>
</protein>
<comment type="caution">
    <text evidence="2">The sequence shown here is derived from an EMBL/GenBank/DDBJ whole genome shotgun (WGS) entry which is preliminary data.</text>
</comment>
<gene>
    <name evidence="2" type="ORF">CK203_070552</name>
</gene>
<proteinExistence type="predicted"/>
<feature type="compositionally biased region" description="Polar residues" evidence="1">
    <location>
        <begin position="1"/>
        <end position="23"/>
    </location>
</feature>
<dbReference type="AlphaFoldDB" id="A0A438FAV5"/>
<evidence type="ECO:0000313" key="2">
    <source>
        <dbReference type="EMBL" id="RVW57076.1"/>
    </source>
</evidence>
<name>A0A438FAV5_VITVI</name>
<dbReference type="Proteomes" id="UP000288805">
    <property type="component" value="Unassembled WGS sequence"/>
</dbReference>
<dbReference type="EMBL" id="QGNW01001068">
    <property type="protein sequence ID" value="RVW57076.1"/>
    <property type="molecule type" value="Genomic_DNA"/>
</dbReference>
<reference evidence="2 3" key="1">
    <citation type="journal article" date="2018" name="PLoS Genet.">
        <title>Population sequencing reveals clonal diversity and ancestral inbreeding in the grapevine cultivar Chardonnay.</title>
        <authorList>
            <person name="Roach M.J."/>
            <person name="Johnson D.L."/>
            <person name="Bohlmann J."/>
            <person name="van Vuuren H.J."/>
            <person name="Jones S.J."/>
            <person name="Pretorius I.S."/>
            <person name="Schmidt S.A."/>
            <person name="Borneman A.R."/>
        </authorList>
    </citation>
    <scope>NUCLEOTIDE SEQUENCE [LARGE SCALE GENOMIC DNA]</scope>
    <source>
        <strain evidence="3">cv. Chardonnay</strain>
        <tissue evidence="2">Leaf</tissue>
    </source>
</reference>
<evidence type="ECO:0000256" key="1">
    <source>
        <dbReference type="SAM" id="MobiDB-lite"/>
    </source>
</evidence>
<organism evidence="2 3">
    <name type="scientific">Vitis vinifera</name>
    <name type="common">Grape</name>
    <dbReference type="NCBI Taxonomy" id="29760"/>
    <lineage>
        <taxon>Eukaryota</taxon>
        <taxon>Viridiplantae</taxon>
        <taxon>Streptophyta</taxon>
        <taxon>Embryophyta</taxon>
        <taxon>Tracheophyta</taxon>
        <taxon>Spermatophyta</taxon>
        <taxon>Magnoliopsida</taxon>
        <taxon>eudicotyledons</taxon>
        <taxon>Gunneridae</taxon>
        <taxon>Pentapetalae</taxon>
        <taxon>rosids</taxon>
        <taxon>Vitales</taxon>
        <taxon>Vitaceae</taxon>
        <taxon>Viteae</taxon>
        <taxon>Vitis</taxon>
    </lineage>
</organism>
<feature type="region of interest" description="Disordered" evidence="1">
    <location>
        <begin position="1"/>
        <end position="41"/>
    </location>
</feature>
<evidence type="ECO:0000313" key="3">
    <source>
        <dbReference type="Proteomes" id="UP000288805"/>
    </source>
</evidence>
<accession>A0A438FAV5</accession>